<name>A0A0F9BQQ9_9ZZZZ</name>
<dbReference type="AlphaFoldDB" id="A0A0F9BQQ9"/>
<sequence length="123" mass="14117">MEAMTEDMWVRRHISWRGELREGEHITARKHWNASWARRIHEGDYVIAYTKNPNDGGVPRAIIRLTHAPDKESGDTAWIVRFEVVEIIISELDPVTGHHKFVGSGAACETCGNTLESDWHRRS</sequence>
<reference evidence="1" key="1">
    <citation type="journal article" date="2015" name="Nature">
        <title>Complex archaea that bridge the gap between prokaryotes and eukaryotes.</title>
        <authorList>
            <person name="Spang A."/>
            <person name="Saw J.H."/>
            <person name="Jorgensen S.L."/>
            <person name="Zaremba-Niedzwiedzka K."/>
            <person name="Martijn J."/>
            <person name="Lind A.E."/>
            <person name="van Eijk R."/>
            <person name="Schleper C."/>
            <person name="Guy L."/>
            <person name="Ettema T.J."/>
        </authorList>
    </citation>
    <scope>NUCLEOTIDE SEQUENCE</scope>
</reference>
<accession>A0A0F9BQQ9</accession>
<evidence type="ECO:0000313" key="1">
    <source>
        <dbReference type="EMBL" id="KKL24219.1"/>
    </source>
</evidence>
<organism evidence="1">
    <name type="scientific">marine sediment metagenome</name>
    <dbReference type="NCBI Taxonomy" id="412755"/>
    <lineage>
        <taxon>unclassified sequences</taxon>
        <taxon>metagenomes</taxon>
        <taxon>ecological metagenomes</taxon>
    </lineage>
</organism>
<evidence type="ECO:0008006" key="2">
    <source>
        <dbReference type="Google" id="ProtNLM"/>
    </source>
</evidence>
<dbReference type="EMBL" id="LAZR01036676">
    <property type="protein sequence ID" value="KKL24219.1"/>
    <property type="molecule type" value="Genomic_DNA"/>
</dbReference>
<gene>
    <name evidence="1" type="ORF">LCGC14_2417540</name>
</gene>
<protein>
    <recommendedName>
        <fullName evidence="2">EVE domain-containing protein</fullName>
    </recommendedName>
</protein>
<comment type="caution">
    <text evidence="1">The sequence shown here is derived from an EMBL/GenBank/DDBJ whole genome shotgun (WGS) entry which is preliminary data.</text>
</comment>
<proteinExistence type="predicted"/>